<comment type="caution">
    <text evidence="1">The sequence shown here is derived from an EMBL/GenBank/DDBJ whole genome shotgun (WGS) entry which is preliminary data.</text>
</comment>
<dbReference type="Proteomes" id="UP000675882">
    <property type="component" value="Unassembled WGS sequence"/>
</dbReference>
<dbReference type="AlphaFoldDB" id="A0A916FA88"/>
<dbReference type="InterPro" id="IPR058630">
    <property type="entry name" value="T4_Y16D"/>
</dbReference>
<dbReference type="RefSeq" id="WP_213035759.1">
    <property type="nucleotide sequence ID" value="NZ_CAJNBL010000011.1"/>
</dbReference>
<dbReference type="Pfam" id="PF26092">
    <property type="entry name" value="T4_Y16D"/>
    <property type="match status" value="1"/>
</dbReference>
<gene>
    <name evidence="1" type="ORF">NTGZN8_190058</name>
</gene>
<sequence>MDVVLHEEFEYGDIKFEQGFIDQHGVFMTRTEAWHVAQASGQILRRCGGDDANGGTLYSENLY</sequence>
<accession>A0A916FA88</accession>
<organism evidence="1 2">
    <name type="scientific">Candidatus Nitrotoga fabula</name>
    <dbReference type="NCBI Taxonomy" id="2182327"/>
    <lineage>
        <taxon>Bacteria</taxon>
        <taxon>Pseudomonadati</taxon>
        <taxon>Pseudomonadota</taxon>
        <taxon>Betaproteobacteria</taxon>
        <taxon>Nitrosomonadales</taxon>
        <taxon>Gallionellaceae</taxon>
        <taxon>Candidatus Nitrotoga</taxon>
    </lineage>
</organism>
<evidence type="ECO:0000313" key="1">
    <source>
        <dbReference type="EMBL" id="CAE6710389.1"/>
    </source>
</evidence>
<evidence type="ECO:0000313" key="2">
    <source>
        <dbReference type="Proteomes" id="UP000675882"/>
    </source>
</evidence>
<name>A0A916FA88_9PROT</name>
<reference evidence="1" key="1">
    <citation type="submission" date="2021-02" db="EMBL/GenBank/DDBJ databases">
        <authorList>
            <person name="Han P."/>
        </authorList>
    </citation>
    <scope>NUCLEOTIDE SEQUENCE</scope>
    <source>
        <strain evidence="1">Candidatus Nitrotoga sp. ZN8</strain>
    </source>
</reference>
<dbReference type="EMBL" id="CAJNBL010000011">
    <property type="protein sequence ID" value="CAE6710389.1"/>
    <property type="molecule type" value="Genomic_DNA"/>
</dbReference>
<protein>
    <submittedName>
        <fullName evidence="1">Uncharacterized protein</fullName>
    </submittedName>
</protein>
<keyword evidence="2" id="KW-1185">Reference proteome</keyword>
<proteinExistence type="predicted"/>